<accession>A0A5D3DA52</accession>
<proteinExistence type="predicted"/>
<protein>
    <submittedName>
        <fullName evidence="1">CACTA en-spm transposon protein</fullName>
    </submittedName>
</protein>
<dbReference type="Proteomes" id="UP000321947">
    <property type="component" value="Unassembled WGS sequence"/>
</dbReference>
<name>A0A5D3DA52_CUCMM</name>
<organism evidence="1 2">
    <name type="scientific">Cucumis melo var. makuwa</name>
    <name type="common">Oriental melon</name>
    <dbReference type="NCBI Taxonomy" id="1194695"/>
    <lineage>
        <taxon>Eukaryota</taxon>
        <taxon>Viridiplantae</taxon>
        <taxon>Streptophyta</taxon>
        <taxon>Embryophyta</taxon>
        <taxon>Tracheophyta</taxon>
        <taxon>Spermatophyta</taxon>
        <taxon>Magnoliopsida</taxon>
        <taxon>eudicotyledons</taxon>
        <taxon>Gunneridae</taxon>
        <taxon>Pentapetalae</taxon>
        <taxon>rosids</taxon>
        <taxon>fabids</taxon>
        <taxon>Cucurbitales</taxon>
        <taxon>Cucurbitaceae</taxon>
        <taxon>Benincaseae</taxon>
        <taxon>Cucumis</taxon>
    </lineage>
</organism>
<gene>
    <name evidence="1" type="ORF">E5676_scaffold604G00230</name>
</gene>
<reference evidence="1 2" key="1">
    <citation type="submission" date="2019-08" db="EMBL/GenBank/DDBJ databases">
        <title>Draft genome sequences of two oriental melons (Cucumis melo L. var makuwa).</title>
        <authorList>
            <person name="Kwon S.-Y."/>
        </authorList>
    </citation>
    <scope>NUCLEOTIDE SEQUENCE [LARGE SCALE GENOMIC DNA]</scope>
    <source>
        <strain evidence="2">cv. Chang Bougi</strain>
        <tissue evidence="1">Leaf</tissue>
    </source>
</reference>
<evidence type="ECO:0000313" key="1">
    <source>
        <dbReference type="EMBL" id="TYK20435.1"/>
    </source>
</evidence>
<dbReference type="EMBL" id="SSTD01006306">
    <property type="protein sequence ID" value="TYK20435.1"/>
    <property type="molecule type" value="Genomic_DNA"/>
</dbReference>
<dbReference type="AlphaFoldDB" id="A0A5D3DA52"/>
<sequence length="93" mass="11134">MNRFVEHQIFTTFKEFQGDYHRHFKEYSDPVEAHANQQHLLVKRDEDRHFLCDHHMSRAFQSTVELQLQAKLDQAMQRIEEQIGNHEALGSEV</sequence>
<evidence type="ECO:0000313" key="2">
    <source>
        <dbReference type="Proteomes" id="UP000321947"/>
    </source>
</evidence>
<comment type="caution">
    <text evidence="1">The sequence shown here is derived from an EMBL/GenBank/DDBJ whole genome shotgun (WGS) entry which is preliminary data.</text>
</comment>